<dbReference type="SUPFAM" id="SSF55729">
    <property type="entry name" value="Acyl-CoA N-acyltransferases (Nat)"/>
    <property type="match status" value="1"/>
</dbReference>
<organism evidence="2 3">
    <name type="scientific">Desmospora activa DSM 45169</name>
    <dbReference type="NCBI Taxonomy" id="1121389"/>
    <lineage>
        <taxon>Bacteria</taxon>
        <taxon>Bacillati</taxon>
        <taxon>Bacillota</taxon>
        <taxon>Bacilli</taxon>
        <taxon>Bacillales</taxon>
        <taxon>Thermoactinomycetaceae</taxon>
        <taxon>Desmospora</taxon>
    </lineage>
</organism>
<evidence type="ECO:0000313" key="2">
    <source>
        <dbReference type="EMBL" id="PTM58209.1"/>
    </source>
</evidence>
<dbReference type="Gene3D" id="3.40.630.30">
    <property type="match status" value="1"/>
</dbReference>
<dbReference type="Proteomes" id="UP000241639">
    <property type="component" value="Unassembled WGS sequence"/>
</dbReference>
<name>A0A2T4Z8J0_9BACL</name>
<evidence type="ECO:0000259" key="1">
    <source>
        <dbReference type="Pfam" id="PF00583"/>
    </source>
</evidence>
<accession>A0A2T4Z8J0</accession>
<proteinExistence type="predicted"/>
<feature type="domain" description="N-acetyltransferase" evidence="1">
    <location>
        <begin position="44"/>
        <end position="146"/>
    </location>
</feature>
<sequence>MPVWKCVSFAENPSLYDRLDEIADGTTFPLFLIEGDQTNALYWTEEKLFTVFASYQFVLFHDEQIVASGNAVPIFWDGTKEGLPDGFDGALRRAFKADKIPNTLCAVSVIVAPSFRGKGISSIVLEHMRENAIKHGHDKLIVPVRPTKKHLYPLISMEDYIKWTQPDGSPFDPWIRTHWRLGAKILQVAPASMVAQGPLKQWEDWTDLKFPQSGNYTLPGALQPIQVEIEKDVVTYEDPNVWMQHHLRGNQ</sequence>
<dbReference type="EMBL" id="PZZP01000001">
    <property type="protein sequence ID" value="PTM58209.1"/>
    <property type="molecule type" value="Genomic_DNA"/>
</dbReference>
<dbReference type="RefSeq" id="WP_170105130.1">
    <property type="nucleotide sequence ID" value="NZ_PZZP01000001.1"/>
</dbReference>
<protein>
    <submittedName>
        <fullName evidence="2">Acetyltransferase (GNAT) family protein</fullName>
    </submittedName>
</protein>
<comment type="caution">
    <text evidence="2">The sequence shown here is derived from an EMBL/GenBank/DDBJ whole genome shotgun (WGS) entry which is preliminary data.</text>
</comment>
<reference evidence="2 3" key="1">
    <citation type="submission" date="2018-04" db="EMBL/GenBank/DDBJ databases">
        <title>Genomic Encyclopedia of Archaeal and Bacterial Type Strains, Phase II (KMG-II): from individual species to whole genera.</title>
        <authorList>
            <person name="Goeker M."/>
        </authorList>
    </citation>
    <scope>NUCLEOTIDE SEQUENCE [LARGE SCALE GENOMIC DNA]</scope>
    <source>
        <strain evidence="2 3">DSM 45169</strain>
    </source>
</reference>
<dbReference type="InterPro" id="IPR000182">
    <property type="entry name" value="GNAT_dom"/>
</dbReference>
<dbReference type="AlphaFoldDB" id="A0A2T4Z8J0"/>
<evidence type="ECO:0000313" key="3">
    <source>
        <dbReference type="Proteomes" id="UP000241639"/>
    </source>
</evidence>
<dbReference type="CDD" id="cd04301">
    <property type="entry name" value="NAT_SF"/>
    <property type="match status" value="1"/>
</dbReference>
<dbReference type="GO" id="GO:0016747">
    <property type="term" value="F:acyltransferase activity, transferring groups other than amino-acyl groups"/>
    <property type="evidence" value="ECO:0007669"/>
    <property type="project" value="InterPro"/>
</dbReference>
<keyword evidence="2" id="KW-0808">Transferase</keyword>
<gene>
    <name evidence="2" type="ORF">C8J48_0787</name>
</gene>
<dbReference type="Pfam" id="PF00583">
    <property type="entry name" value="Acetyltransf_1"/>
    <property type="match status" value="1"/>
</dbReference>
<keyword evidence="3" id="KW-1185">Reference proteome</keyword>
<dbReference type="InterPro" id="IPR016181">
    <property type="entry name" value="Acyl_CoA_acyltransferase"/>
</dbReference>